<dbReference type="EMBL" id="UINC01124696">
    <property type="protein sequence ID" value="SVD02026.1"/>
    <property type="molecule type" value="Genomic_DNA"/>
</dbReference>
<proteinExistence type="predicted"/>
<organism evidence="1">
    <name type="scientific">marine metagenome</name>
    <dbReference type="NCBI Taxonomy" id="408172"/>
    <lineage>
        <taxon>unclassified sequences</taxon>
        <taxon>metagenomes</taxon>
        <taxon>ecological metagenomes</taxon>
    </lineage>
</organism>
<reference evidence="1" key="1">
    <citation type="submission" date="2018-05" db="EMBL/GenBank/DDBJ databases">
        <authorList>
            <person name="Lanie J.A."/>
            <person name="Ng W.-L."/>
            <person name="Kazmierczak K.M."/>
            <person name="Andrzejewski T.M."/>
            <person name="Davidsen T.M."/>
            <person name="Wayne K.J."/>
            <person name="Tettelin H."/>
            <person name="Glass J.I."/>
            <person name="Rusch D."/>
            <person name="Podicherti R."/>
            <person name="Tsui H.-C.T."/>
            <person name="Winkler M.E."/>
        </authorList>
    </citation>
    <scope>NUCLEOTIDE SEQUENCE</scope>
</reference>
<evidence type="ECO:0000313" key="1">
    <source>
        <dbReference type="EMBL" id="SVD02026.1"/>
    </source>
</evidence>
<name>A0A382RWI7_9ZZZZ</name>
<gene>
    <name evidence="1" type="ORF">METZ01_LOCUS354880</name>
</gene>
<accession>A0A382RWI7</accession>
<sequence length="35" mass="3730">MAEIWPEDLPEEFIAIVEEGSRNGCSPLSGSVLGP</sequence>
<protein>
    <submittedName>
        <fullName evidence="1">Uncharacterized protein</fullName>
    </submittedName>
</protein>
<dbReference type="AlphaFoldDB" id="A0A382RWI7"/>